<evidence type="ECO:0000313" key="1">
    <source>
        <dbReference type="EMBL" id="GHH43953.1"/>
    </source>
</evidence>
<organism evidence="1 2">
    <name type="scientific">Lentzea cavernae</name>
    <dbReference type="NCBI Taxonomy" id="2020703"/>
    <lineage>
        <taxon>Bacteria</taxon>
        <taxon>Bacillati</taxon>
        <taxon>Actinomycetota</taxon>
        <taxon>Actinomycetes</taxon>
        <taxon>Pseudonocardiales</taxon>
        <taxon>Pseudonocardiaceae</taxon>
        <taxon>Lentzea</taxon>
    </lineage>
</organism>
<dbReference type="Proteomes" id="UP000605568">
    <property type="component" value="Unassembled WGS sequence"/>
</dbReference>
<sequence>MGSRRRRDAIATLIALDSERRRKFIGELTAAGWPVPAGVTALPRVAHPLQPTVENFQELCIAYGARSLYVPYRMLSSNVYPTGSGAMDYTTEDFHLAAYPTRDDSEADLTIVAVSLIQATLTINDLLKHPVLAIAIADAHTHLGVAIDRPRLTKSL</sequence>
<evidence type="ECO:0000313" key="2">
    <source>
        <dbReference type="Proteomes" id="UP000605568"/>
    </source>
</evidence>
<keyword evidence="2" id="KW-1185">Reference proteome</keyword>
<accession>A0ABQ3MHC6</accession>
<gene>
    <name evidence="1" type="ORF">GCM10017774_42520</name>
</gene>
<reference evidence="2" key="1">
    <citation type="journal article" date="2019" name="Int. J. Syst. Evol. Microbiol.">
        <title>The Global Catalogue of Microorganisms (GCM) 10K type strain sequencing project: providing services to taxonomists for standard genome sequencing and annotation.</title>
        <authorList>
            <consortium name="The Broad Institute Genomics Platform"/>
            <consortium name="The Broad Institute Genome Sequencing Center for Infectious Disease"/>
            <person name="Wu L."/>
            <person name="Ma J."/>
        </authorList>
    </citation>
    <scope>NUCLEOTIDE SEQUENCE [LARGE SCALE GENOMIC DNA]</scope>
    <source>
        <strain evidence="2">CGMCC 4.7367</strain>
    </source>
</reference>
<name>A0ABQ3MHC6_9PSEU</name>
<comment type="caution">
    <text evidence="1">The sequence shown here is derived from an EMBL/GenBank/DDBJ whole genome shotgun (WGS) entry which is preliminary data.</text>
</comment>
<protein>
    <submittedName>
        <fullName evidence="1">Uncharacterized protein</fullName>
    </submittedName>
</protein>
<proteinExistence type="predicted"/>
<dbReference type="EMBL" id="BNAR01000006">
    <property type="protein sequence ID" value="GHH43953.1"/>
    <property type="molecule type" value="Genomic_DNA"/>
</dbReference>